<dbReference type="GeneID" id="18501554"/>
<proteinExistence type="predicted"/>
<protein>
    <submittedName>
        <fullName evidence="1">Putative Conotoxin</fullName>
    </submittedName>
</protein>
<dbReference type="EMBL" id="HF920634">
    <property type="protein sequence ID" value="CCV01848.1"/>
    <property type="molecule type" value="Genomic_DNA"/>
</dbReference>
<accession>W8W195</accession>
<organism evidence="1 2">
    <name type="scientific">Invertebrate iridescent virus 22</name>
    <dbReference type="NCBI Taxonomy" id="345198"/>
    <lineage>
        <taxon>Viruses</taxon>
        <taxon>Varidnaviria</taxon>
        <taxon>Bamfordvirae</taxon>
        <taxon>Nucleocytoviricota</taxon>
        <taxon>Megaviricetes</taxon>
        <taxon>Pimascovirales</taxon>
        <taxon>Pimascovirales incertae sedis</taxon>
        <taxon>Iridoviridae</taxon>
        <taxon>Betairidovirinae</taxon>
        <taxon>Chloriridovirus</taxon>
        <taxon>Chloriridovirus simulium1</taxon>
    </lineage>
</organism>
<gene>
    <name evidence="1" type="primary">004R</name>
    <name evidence="1" type="ORF">IIV22A_004R</name>
</gene>
<dbReference type="RefSeq" id="YP_009010765.1">
    <property type="nucleotide sequence ID" value="NC_023615.1"/>
</dbReference>
<dbReference type="KEGG" id="vg:18501554"/>
<dbReference type="Proteomes" id="UP000141616">
    <property type="component" value="Segment"/>
</dbReference>
<name>W8W195_9VIRU</name>
<sequence>MFKQIYIGLLLITLTLGYCIHDEDCFENECCVNHVCVECNNLRLKRNVPNGCSGCLGICVCIGENCICMPINK</sequence>
<evidence type="ECO:0000313" key="1">
    <source>
        <dbReference type="EMBL" id="CCV01848.1"/>
    </source>
</evidence>
<evidence type="ECO:0000313" key="2">
    <source>
        <dbReference type="Proteomes" id="UP000141616"/>
    </source>
</evidence>
<reference evidence="1 2" key="1">
    <citation type="submission" date="2013-03" db="EMBL/GenBank/DDBJ databases">
        <title>Genomic and evolutionary features of invertebrate iridoviruse.</title>
        <authorList>
            <person name="Piegu B."/>
            <person name="Guizard S."/>
            <person name="Bideshi D."/>
            <person name="Spears T."/>
            <person name="Federici B."/>
            <person name="Bigot Y."/>
        </authorList>
    </citation>
    <scope>NUCLEOTIDE SEQUENCE [LARGE SCALE GENOMIC DNA]</scope>
    <source>
        <strain evidence="1">IIV22Aberystwyth</strain>
    </source>
</reference>